<dbReference type="EMBL" id="CAIIXF020000010">
    <property type="protein sequence ID" value="CAH1796078.1"/>
    <property type="molecule type" value="Genomic_DNA"/>
</dbReference>
<comment type="caution">
    <text evidence="1">The sequence shown here is derived from an EMBL/GenBank/DDBJ whole genome shotgun (WGS) entry which is preliminary data.</text>
</comment>
<sequence length="220" mass="25538">MGDNRMSCDLTKTMILIEMLFSKTFSNPDIQWSGTTFNRDHFSSDHEAEQQTVDGKLKITAKFNKSLIFLDFMKTMLKILDVISETIVKNCIRCILGKSHIKRWEVPYIHESEDDTTTDAKVNDPKKSRFWEITKYVDDAGITTKMTFSLKYCGLFKPIFDESELKQMYMKQIELIKSIIPEADFEVLGDDPFPSERWTFDTYDEGLDLTLSAELIKACF</sequence>
<reference evidence="1" key="1">
    <citation type="submission" date="2022-03" db="EMBL/GenBank/DDBJ databases">
        <authorList>
            <person name="Martin C."/>
        </authorList>
    </citation>
    <scope>NUCLEOTIDE SEQUENCE</scope>
</reference>
<gene>
    <name evidence="1" type="ORF">OFUS_LOCUS20529</name>
</gene>
<name>A0A8S4PSG0_OWEFU</name>
<protein>
    <submittedName>
        <fullName evidence="1">Uncharacterized protein</fullName>
    </submittedName>
</protein>
<evidence type="ECO:0000313" key="1">
    <source>
        <dbReference type="EMBL" id="CAH1796078.1"/>
    </source>
</evidence>
<dbReference type="AlphaFoldDB" id="A0A8S4PSG0"/>
<accession>A0A8S4PSG0</accession>
<evidence type="ECO:0000313" key="2">
    <source>
        <dbReference type="Proteomes" id="UP000749559"/>
    </source>
</evidence>
<organism evidence="1 2">
    <name type="scientific">Owenia fusiformis</name>
    <name type="common">Polychaete worm</name>
    <dbReference type="NCBI Taxonomy" id="6347"/>
    <lineage>
        <taxon>Eukaryota</taxon>
        <taxon>Metazoa</taxon>
        <taxon>Spiralia</taxon>
        <taxon>Lophotrochozoa</taxon>
        <taxon>Annelida</taxon>
        <taxon>Polychaeta</taxon>
        <taxon>Sedentaria</taxon>
        <taxon>Canalipalpata</taxon>
        <taxon>Sabellida</taxon>
        <taxon>Oweniida</taxon>
        <taxon>Oweniidae</taxon>
        <taxon>Owenia</taxon>
    </lineage>
</organism>
<proteinExistence type="predicted"/>
<keyword evidence="2" id="KW-1185">Reference proteome</keyword>
<dbReference type="Proteomes" id="UP000749559">
    <property type="component" value="Unassembled WGS sequence"/>
</dbReference>